<evidence type="ECO:0000313" key="1">
    <source>
        <dbReference type="EMBL" id="AWY38386.1"/>
    </source>
</evidence>
<name>A0A2Z4RC06_PSEPU</name>
<dbReference type="Proteomes" id="UP000250299">
    <property type="component" value="Chromosome"/>
</dbReference>
<accession>A0A2Z4RC06</accession>
<evidence type="ECO:0000313" key="2">
    <source>
        <dbReference type="Proteomes" id="UP000250299"/>
    </source>
</evidence>
<proteinExistence type="predicted"/>
<gene>
    <name evidence="1" type="ORF">DKY63_00090</name>
</gene>
<reference evidence="1 2" key="1">
    <citation type="submission" date="2018-05" db="EMBL/GenBank/DDBJ databases">
        <title>Whole genome sequence of Pseudomonas putida JBC17.</title>
        <authorList>
            <person name="Lee Y.H."/>
            <person name="David K."/>
        </authorList>
    </citation>
    <scope>NUCLEOTIDE SEQUENCE [LARGE SCALE GENOMIC DNA]</scope>
    <source>
        <strain evidence="1 2">JBC17</strain>
    </source>
</reference>
<sequence>MAIGQVAIWLAGSRSPSECAYPHRLINKEKFWICVCLEISFFGGNLVRLDRSARQLPVGASLLAMVVNDYACSLAERGDLETIASRLAPTGSNFQSV</sequence>
<organism evidence="1 2">
    <name type="scientific">Pseudomonas putida</name>
    <name type="common">Arthrobacter siderocapsulatus</name>
    <dbReference type="NCBI Taxonomy" id="303"/>
    <lineage>
        <taxon>Bacteria</taxon>
        <taxon>Pseudomonadati</taxon>
        <taxon>Pseudomonadota</taxon>
        <taxon>Gammaproteobacteria</taxon>
        <taxon>Pseudomonadales</taxon>
        <taxon>Pseudomonadaceae</taxon>
        <taxon>Pseudomonas</taxon>
    </lineage>
</organism>
<dbReference type="EMBL" id="CP029693">
    <property type="protein sequence ID" value="AWY38386.1"/>
    <property type="molecule type" value="Genomic_DNA"/>
</dbReference>
<dbReference type="AlphaFoldDB" id="A0A2Z4RC06"/>
<protein>
    <submittedName>
        <fullName evidence="1">Uncharacterized protein</fullName>
    </submittedName>
</protein>